<dbReference type="Pfam" id="PF05093">
    <property type="entry name" value="CIAPIN1"/>
    <property type="match status" value="1"/>
</dbReference>
<dbReference type="EMBL" id="UYRS01018334">
    <property type="protein sequence ID" value="VDK33058.1"/>
    <property type="molecule type" value="Genomic_DNA"/>
</dbReference>
<feature type="binding site" evidence="10">
    <location>
        <position position="214"/>
    </location>
    <ligand>
        <name>[2Fe-2S] cluster</name>
        <dbReference type="ChEBI" id="CHEBI:190135"/>
    </ligand>
</feature>
<evidence type="ECO:0000256" key="1">
    <source>
        <dbReference type="ARBA" id="ARBA00001966"/>
    </source>
</evidence>
<keyword evidence="8 10" id="KW-0411">Iron-sulfur</keyword>
<reference evidence="14" key="1">
    <citation type="submission" date="2017-02" db="UniProtKB">
        <authorList>
            <consortium name="WormBaseParasite"/>
        </authorList>
    </citation>
    <scope>IDENTIFICATION</scope>
</reference>
<comment type="similarity">
    <text evidence="2 10">Belongs to the anamorsin family.</text>
</comment>
<evidence type="ECO:0000259" key="11">
    <source>
        <dbReference type="Pfam" id="PF05093"/>
    </source>
</evidence>
<comment type="domain">
    <text evidence="10">The N-terminal domain has structural similarity with S-adenosyl-L-methionine-dependent methyltransferases, but does not bind S-adenosyl-L-methionine. It is required for correct assembly of the 2 Fe-S clusters.</text>
</comment>
<dbReference type="PANTHER" id="PTHR13273:SF14">
    <property type="entry name" value="ANAMORSIN"/>
    <property type="match status" value="1"/>
</dbReference>
<comment type="subcellular location">
    <subcellularLocation>
        <location evidence="10">Cytoplasm</location>
    </subcellularLocation>
    <subcellularLocation>
        <location evidence="10">Mitochondrion intermembrane space</location>
    </subcellularLocation>
</comment>
<comment type="cofactor">
    <cofactor evidence="10">
        <name>[2Fe-2S] cluster</name>
        <dbReference type="ChEBI" id="CHEBI:190135"/>
    </cofactor>
</comment>
<comment type="domain">
    <text evidence="10">The C-terminal domain binds 2 Fe-S clusters but is otherwise mostly in an intrinsically disordered conformation.</text>
</comment>
<protein>
    <recommendedName>
        <fullName evidence="10">Anamorsin homolog</fullName>
    </recommendedName>
    <alternativeName>
        <fullName evidence="10">Fe-S cluster assembly protein DRE2 homolog</fullName>
    </alternativeName>
</protein>
<evidence type="ECO:0000256" key="5">
    <source>
        <dbReference type="ARBA" id="ARBA00022714"/>
    </source>
</evidence>
<organism evidence="14">
    <name type="scientific">Taenia asiatica</name>
    <name type="common">Asian tapeworm</name>
    <dbReference type="NCBI Taxonomy" id="60517"/>
    <lineage>
        <taxon>Eukaryota</taxon>
        <taxon>Metazoa</taxon>
        <taxon>Spiralia</taxon>
        <taxon>Lophotrochozoa</taxon>
        <taxon>Platyhelminthes</taxon>
        <taxon>Cestoda</taxon>
        <taxon>Eucestoda</taxon>
        <taxon>Cyclophyllidea</taxon>
        <taxon>Taeniidae</taxon>
        <taxon>Taenia</taxon>
    </lineage>
</organism>
<comment type="caution">
    <text evidence="10">Lacks conserved residue(s) required for the propagation of feature annotation.</text>
</comment>
<dbReference type="Gene3D" id="3.40.50.150">
    <property type="entry name" value="Vaccinia Virus protein VP39"/>
    <property type="match status" value="1"/>
</dbReference>
<evidence type="ECO:0000256" key="9">
    <source>
        <dbReference type="ARBA" id="ARBA00023128"/>
    </source>
</evidence>
<evidence type="ECO:0000313" key="14">
    <source>
        <dbReference type="WBParaSite" id="TASK_0000421001-mRNA-1"/>
    </source>
</evidence>
<comment type="subunit">
    <text evidence="10">Monomer.</text>
</comment>
<accession>A0A0R3W2X1</accession>
<evidence type="ECO:0000256" key="10">
    <source>
        <dbReference type="HAMAP-Rule" id="MF_03115"/>
    </source>
</evidence>
<dbReference type="AlphaFoldDB" id="A0A0R3W2X1"/>
<dbReference type="OrthoDB" id="311633at2759"/>
<reference evidence="12 13" key="2">
    <citation type="submission" date="2018-11" db="EMBL/GenBank/DDBJ databases">
        <authorList>
            <consortium name="Pathogen Informatics"/>
        </authorList>
    </citation>
    <scope>NUCLEOTIDE SEQUENCE [LARGE SCALE GENOMIC DNA]</scope>
</reference>
<evidence type="ECO:0000256" key="6">
    <source>
        <dbReference type="ARBA" id="ARBA00022723"/>
    </source>
</evidence>
<evidence type="ECO:0000256" key="2">
    <source>
        <dbReference type="ARBA" id="ARBA00008169"/>
    </source>
</evidence>
<keyword evidence="3" id="KW-0004">4Fe-4S</keyword>
<keyword evidence="9 10" id="KW-0496">Mitochondrion</keyword>
<feature type="binding site" evidence="10">
    <location>
        <position position="233"/>
    </location>
    <ligand>
        <name>[2Fe-2S] cluster</name>
        <dbReference type="ChEBI" id="CHEBI:190135"/>
    </ligand>
</feature>
<name>A0A0R3W2X1_TAEAS</name>
<dbReference type="GO" id="GO:0016226">
    <property type="term" value="P:iron-sulfur cluster assembly"/>
    <property type="evidence" value="ECO:0007669"/>
    <property type="project" value="UniProtKB-UniRule"/>
</dbReference>
<keyword evidence="7 10" id="KW-0408">Iron</keyword>
<dbReference type="HAMAP" id="MF_03115">
    <property type="entry name" value="Anamorsin"/>
    <property type="match status" value="1"/>
</dbReference>
<keyword evidence="4 10" id="KW-0963">Cytoplasm</keyword>
<dbReference type="GO" id="GO:0009055">
    <property type="term" value="F:electron transfer activity"/>
    <property type="evidence" value="ECO:0007669"/>
    <property type="project" value="UniProtKB-UniRule"/>
</dbReference>
<evidence type="ECO:0000256" key="3">
    <source>
        <dbReference type="ARBA" id="ARBA00022485"/>
    </source>
</evidence>
<feature type="domain" description="Anamorsin C-terminal" evidence="11">
    <location>
        <begin position="220"/>
        <end position="296"/>
    </location>
</feature>
<feature type="binding site" evidence="10">
    <location>
        <position position="231"/>
    </location>
    <ligand>
        <name>[2Fe-2S] cluster</name>
        <dbReference type="ChEBI" id="CHEBI:190135"/>
    </ligand>
</feature>
<keyword evidence="6 10" id="KW-0479">Metal-binding</keyword>
<dbReference type="PANTHER" id="PTHR13273">
    <property type="entry name" value="ANAMORSIN"/>
    <property type="match status" value="1"/>
</dbReference>
<gene>
    <name evidence="12" type="ORF">TASK_LOCUS4211</name>
</gene>
<evidence type="ECO:0000256" key="8">
    <source>
        <dbReference type="ARBA" id="ARBA00023014"/>
    </source>
</evidence>
<dbReference type="WBParaSite" id="TASK_0000421001-mRNA-1">
    <property type="protein sequence ID" value="TASK_0000421001-mRNA-1"/>
    <property type="gene ID" value="TASK_0000421001"/>
</dbReference>
<keyword evidence="13" id="KW-1185">Reference proteome</keyword>
<dbReference type="GO" id="GO:0051539">
    <property type="term" value="F:4 iron, 4 sulfur cluster binding"/>
    <property type="evidence" value="ECO:0007669"/>
    <property type="project" value="UniProtKB-KW"/>
</dbReference>
<evidence type="ECO:0000313" key="13">
    <source>
        <dbReference type="Proteomes" id="UP000282613"/>
    </source>
</evidence>
<dbReference type="STRING" id="60517.A0A0R3W2X1"/>
<feature type="binding site" evidence="10">
    <location>
        <position position="228"/>
    </location>
    <ligand>
        <name>[2Fe-2S] cluster</name>
        <dbReference type="ChEBI" id="CHEBI:190135"/>
    </ligand>
</feature>
<dbReference type="GO" id="GO:0046872">
    <property type="term" value="F:metal ion binding"/>
    <property type="evidence" value="ECO:0007669"/>
    <property type="project" value="UniProtKB-KW"/>
</dbReference>
<evidence type="ECO:0000313" key="12">
    <source>
        <dbReference type="EMBL" id="VDK33058.1"/>
    </source>
</evidence>
<dbReference type="Proteomes" id="UP000282613">
    <property type="component" value="Unassembled WGS sequence"/>
</dbReference>
<evidence type="ECO:0000256" key="4">
    <source>
        <dbReference type="ARBA" id="ARBA00022490"/>
    </source>
</evidence>
<dbReference type="InterPro" id="IPR029063">
    <property type="entry name" value="SAM-dependent_MTases_sf"/>
</dbReference>
<dbReference type="GO" id="GO:0051537">
    <property type="term" value="F:2 iron, 2 sulfur cluster binding"/>
    <property type="evidence" value="ECO:0007669"/>
    <property type="project" value="UniProtKB-UniRule"/>
</dbReference>
<dbReference type="InterPro" id="IPR007785">
    <property type="entry name" value="Anamorsin"/>
</dbReference>
<comment type="function">
    <text evidence="10">Component of the cytosolic iron-sulfur (Fe-S) protein assembly (CIA) machinery. Required for the maturation of extramitochondrial Fe-S proteins. Part of an electron transfer chain functioning in an early step of cytosolic Fe-S biogenesis, facilitating the de novo assembly of a [4Fe-4S] cluster on the cytosolic Fe-S scaffold complex. Electrons are transferred from NADPH via a FAD- and FMN-containing diflavin oxidoreductase. Together with the diflavin oxidoreductase, also required for the assembly of the diferric tyrosyl radical cofactor of ribonucleotide reductase (RNR), probably by providing electrons for reduction during radical cofactor maturation in the catalytic small subunit.</text>
</comment>
<dbReference type="GO" id="GO:0005758">
    <property type="term" value="C:mitochondrial intermembrane space"/>
    <property type="evidence" value="ECO:0007669"/>
    <property type="project" value="UniProtKB-SubCell"/>
</dbReference>
<evidence type="ECO:0000256" key="7">
    <source>
        <dbReference type="ARBA" id="ARBA00023004"/>
    </source>
</evidence>
<keyword evidence="5 10" id="KW-0001">2Fe-2S</keyword>
<proteinExistence type="inferred from homology"/>
<sequence length="305" mass="32297">MDPRVLRELKSTDTVTVVWDSPGSHAVSSNEAMHSLLESLKTAVPDGTVQLENLNIFITSTVASVGSVILTGWPEAFPAGKYNFELFSALVAKMPVGGRLIAREAVEGDLAASIERIRKAALLSGLVDIKFLPNCTCDLVYVSIQIECESGSVCLSASTPSTYRTGASAKLPWATDTVPDDVWNAVEAEEGGNLINTEKLLLESDLQKPITAPCGEPSVGGARKRRACKNCTCGLAELEAAEAEKANTAGAKSACGNVSLPVLFLLDTCYLGDAFRCSSCPYRGLPPFKPGEKVVIPDDMLAADI</sequence>
<comment type="cofactor">
    <cofactor evidence="1">
        <name>[4Fe-4S] cluster</name>
        <dbReference type="ChEBI" id="CHEBI:49883"/>
    </cofactor>
</comment>
<dbReference type="InterPro" id="IPR046408">
    <property type="entry name" value="CIAPIN1"/>
</dbReference>